<name>A0AAD5QZQ1_PARTN</name>
<reference evidence="1" key="1">
    <citation type="submission" date="2021-06" db="EMBL/GenBank/DDBJ databases">
        <title>Parelaphostrongylus tenuis whole genome reference sequence.</title>
        <authorList>
            <person name="Garwood T.J."/>
            <person name="Larsen P.A."/>
            <person name="Fountain-Jones N.M."/>
            <person name="Garbe J.R."/>
            <person name="Macchietto M.G."/>
            <person name="Kania S.A."/>
            <person name="Gerhold R.W."/>
            <person name="Richards J.E."/>
            <person name="Wolf T.M."/>
        </authorList>
    </citation>
    <scope>NUCLEOTIDE SEQUENCE</scope>
    <source>
        <strain evidence="1">MNPRO001-30</strain>
        <tissue evidence="1">Meninges</tissue>
    </source>
</reference>
<dbReference type="EMBL" id="JAHQIW010005704">
    <property type="protein sequence ID" value="KAJ1366913.1"/>
    <property type="molecule type" value="Genomic_DNA"/>
</dbReference>
<protein>
    <submittedName>
        <fullName evidence="1">Uncharacterized protein</fullName>
    </submittedName>
</protein>
<evidence type="ECO:0000313" key="2">
    <source>
        <dbReference type="Proteomes" id="UP001196413"/>
    </source>
</evidence>
<dbReference type="AlphaFoldDB" id="A0AAD5QZQ1"/>
<proteinExistence type="predicted"/>
<gene>
    <name evidence="1" type="ORF">KIN20_027711</name>
</gene>
<sequence length="66" mass="7656">MDVDFMEDVRHTRRICYDHNVIDMEAKAVLRNMDPLPLTSSSQTNVAMPGRYAKWVVMMTVQKNVV</sequence>
<dbReference type="Proteomes" id="UP001196413">
    <property type="component" value="Unassembled WGS sequence"/>
</dbReference>
<evidence type="ECO:0000313" key="1">
    <source>
        <dbReference type="EMBL" id="KAJ1366913.1"/>
    </source>
</evidence>
<comment type="caution">
    <text evidence="1">The sequence shown here is derived from an EMBL/GenBank/DDBJ whole genome shotgun (WGS) entry which is preliminary data.</text>
</comment>
<keyword evidence="2" id="KW-1185">Reference proteome</keyword>
<accession>A0AAD5QZQ1</accession>
<organism evidence="1 2">
    <name type="scientific">Parelaphostrongylus tenuis</name>
    <name type="common">Meningeal worm</name>
    <dbReference type="NCBI Taxonomy" id="148309"/>
    <lineage>
        <taxon>Eukaryota</taxon>
        <taxon>Metazoa</taxon>
        <taxon>Ecdysozoa</taxon>
        <taxon>Nematoda</taxon>
        <taxon>Chromadorea</taxon>
        <taxon>Rhabditida</taxon>
        <taxon>Rhabditina</taxon>
        <taxon>Rhabditomorpha</taxon>
        <taxon>Strongyloidea</taxon>
        <taxon>Metastrongylidae</taxon>
        <taxon>Parelaphostrongylus</taxon>
    </lineage>
</organism>